<evidence type="ECO:0000313" key="2">
    <source>
        <dbReference type="EMBL" id="MEQ2370388.1"/>
    </source>
</evidence>
<comment type="caution">
    <text evidence="2">The sequence shown here is derived from an EMBL/GenBank/DDBJ whole genome shotgun (WGS) entry which is preliminary data.</text>
</comment>
<dbReference type="RefSeq" id="WP_349056285.1">
    <property type="nucleotide sequence ID" value="NZ_JBBMEJ010000004.1"/>
</dbReference>
<dbReference type="Proteomes" id="UP001473063">
    <property type="component" value="Unassembled WGS sequence"/>
</dbReference>
<organism evidence="2 3">
    <name type="scientific">Blautia aquisgranensis</name>
    <dbReference type="NCBI Taxonomy" id="3133153"/>
    <lineage>
        <taxon>Bacteria</taxon>
        <taxon>Bacillati</taxon>
        <taxon>Bacillota</taxon>
        <taxon>Clostridia</taxon>
        <taxon>Lachnospirales</taxon>
        <taxon>Lachnospiraceae</taxon>
        <taxon>Blautia</taxon>
    </lineage>
</organism>
<proteinExistence type="predicted"/>
<evidence type="ECO:0000256" key="1">
    <source>
        <dbReference type="ARBA" id="ARBA00022649"/>
    </source>
</evidence>
<evidence type="ECO:0000313" key="3">
    <source>
        <dbReference type="Proteomes" id="UP001473063"/>
    </source>
</evidence>
<name>A0ABV1BGL4_9FIRM</name>
<sequence>MDYKIVVTKDAEEDLDRFIQYLIFEKKSTQAARNVLDDYDATIECLKHVAGSLKLCENPRLRMHGYRRINFLNHRYFMMYRIVENIVFVDNIFHELQDYENKMC</sequence>
<keyword evidence="3" id="KW-1185">Reference proteome</keyword>
<dbReference type="EMBL" id="JBBMEJ010000004">
    <property type="protein sequence ID" value="MEQ2370388.1"/>
    <property type="molecule type" value="Genomic_DNA"/>
</dbReference>
<accession>A0ABV1BGL4</accession>
<dbReference type="InterPro" id="IPR007712">
    <property type="entry name" value="RelE/ParE_toxin"/>
</dbReference>
<dbReference type="Gene3D" id="3.30.2310.20">
    <property type="entry name" value="RelE-like"/>
    <property type="match status" value="1"/>
</dbReference>
<gene>
    <name evidence="2" type="ORF">WMO28_05385</name>
</gene>
<protein>
    <submittedName>
        <fullName evidence="2">Type II toxin-antitoxin system RelE/ParE family toxin</fullName>
    </submittedName>
</protein>
<reference evidence="2 3" key="1">
    <citation type="submission" date="2024-03" db="EMBL/GenBank/DDBJ databases">
        <title>Human intestinal bacterial collection.</title>
        <authorList>
            <person name="Pauvert C."/>
            <person name="Hitch T.C.A."/>
            <person name="Clavel T."/>
        </authorList>
    </citation>
    <scope>NUCLEOTIDE SEQUENCE [LARGE SCALE GENOMIC DNA]</scope>
    <source>
        <strain evidence="2 3">CLA-JM-H16</strain>
    </source>
</reference>
<dbReference type="InterPro" id="IPR035093">
    <property type="entry name" value="RelE/ParE_toxin_dom_sf"/>
</dbReference>
<dbReference type="Pfam" id="PF05016">
    <property type="entry name" value="ParE_toxin"/>
    <property type="match status" value="1"/>
</dbReference>
<keyword evidence="1" id="KW-1277">Toxin-antitoxin system</keyword>